<sequence>MKTLGQLRDLLLPIAVGLFTLTVVGWLWWHERQSLDANLRADFDFSVRLASTRIEQRVANYEQMLRAARGLFDASDHVSRDNFSAFVDSLTQGAEFSGLQAFMYTRWQGEGKAAPILYVAPDSADNLPALGYNLLDNPARRSAMLLARDSGEIAITPRVKLLTDQPDGPAAVVIYLAVYDRNLPVDSPAARQAALRGWVHTAFRIRDLMASLYGEGIPGVAIRIHDGAVATPDNLLFESHPGADQLPPPRFSTTEYISFPQHSWTLQIRTTPTFEERHSRRSEHIIAVAGGCGSVLLGLFTWLLVTGRARAHARAQAMTRELRESEERMRHMAQHDPLTQLPNRALFSDRLRAALARARRDRGSAGLMFVDLDHFKGVNDACGHAVGDKLLVAASARMRDCLRESDTLARIGGDEFVVLLPRIDDRTDAELVAGRIRAALAQPFAIDGRELSISASIGIGIFPEHGADDVSLMKSADDAMYRAKDIGRDQLVFAD</sequence>
<dbReference type="EMBL" id="BSPX01000018">
    <property type="protein sequence ID" value="GLT22058.1"/>
    <property type="molecule type" value="Genomic_DNA"/>
</dbReference>
<keyword evidence="10" id="KW-1185">Reference proteome</keyword>
<dbReference type="Gene3D" id="3.30.450.350">
    <property type="entry name" value="CHASE domain"/>
    <property type="match status" value="1"/>
</dbReference>
<name>A0ABQ6F922_9RHOO</name>
<dbReference type="PROSITE" id="PS50839">
    <property type="entry name" value="CHASE"/>
    <property type="match status" value="1"/>
</dbReference>
<dbReference type="CDD" id="cd01949">
    <property type="entry name" value="GGDEF"/>
    <property type="match status" value="1"/>
</dbReference>
<dbReference type="InterPro" id="IPR000160">
    <property type="entry name" value="GGDEF_dom"/>
</dbReference>
<comment type="subcellular location">
    <subcellularLocation>
        <location evidence="1">Membrane</location>
    </subcellularLocation>
</comment>
<evidence type="ECO:0000256" key="6">
    <source>
        <dbReference type="SAM" id="Phobius"/>
    </source>
</evidence>
<feature type="coiled-coil region" evidence="5">
    <location>
        <begin position="308"/>
        <end position="335"/>
    </location>
</feature>
<keyword evidence="4 6" id="KW-0472">Membrane</keyword>
<dbReference type="PROSITE" id="PS50887">
    <property type="entry name" value="GGDEF"/>
    <property type="match status" value="1"/>
</dbReference>
<evidence type="ECO:0008006" key="11">
    <source>
        <dbReference type="Google" id="ProtNLM"/>
    </source>
</evidence>
<keyword evidence="5" id="KW-0175">Coiled coil</keyword>
<protein>
    <recommendedName>
        <fullName evidence="11">GGDEF domain-containing protein</fullName>
    </recommendedName>
</protein>
<evidence type="ECO:0000256" key="1">
    <source>
        <dbReference type="ARBA" id="ARBA00004370"/>
    </source>
</evidence>
<dbReference type="RefSeq" id="WP_284187429.1">
    <property type="nucleotide sequence ID" value="NZ_BSPX01000018.1"/>
</dbReference>
<evidence type="ECO:0000313" key="9">
    <source>
        <dbReference type="EMBL" id="GLT22058.1"/>
    </source>
</evidence>
<evidence type="ECO:0000313" key="10">
    <source>
        <dbReference type="Proteomes" id="UP001157167"/>
    </source>
</evidence>
<dbReference type="InterPro" id="IPR042240">
    <property type="entry name" value="CHASE_sf"/>
</dbReference>
<gene>
    <name evidence="9" type="ORF">GCM10007933_15140</name>
</gene>
<comment type="caution">
    <text evidence="9">The sequence shown here is derived from an EMBL/GenBank/DDBJ whole genome shotgun (WGS) entry which is preliminary data.</text>
</comment>
<evidence type="ECO:0000256" key="2">
    <source>
        <dbReference type="ARBA" id="ARBA00022692"/>
    </source>
</evidence>
<evidence type="ECO:0000256" key="4">
    <source>
        <dbReference type="ARBA" id="ARBA00023136"/>
    </source>
</evidence>
<dbReference type="InterPro" id="IPR029787">
    <property type="entry name" value="Nucleotide_cyclase"/>
</dbReference>
<accession>A0ABQ6F922</accession>
<reference evidence="10" key="1">
    <citation type="journal article" date="2019" name="Int. J. Syst. Evol. Microbiol.">
        <title>The Global Catalogue of Microorganisms (GCM) 10K type strain sequencing project: providing services to taxonomists for standard genome sequencing and annotation.</title>
        <authorList>
            <consortium name="The Broad Institute Genomics Platform"/>
            <consortium name="The Broad Institute Genome Sequencing Center for Infectious Disease"/>
            <person name="Wu L."/>
            <person name="Ma J."/>
        </authorList>
    </citation>
    <scope>NUCLEOTIDE SEQUENCE [LARGE SCALE GENOMIC DNA]</scope>
    <source>
        <strain evidence="10">NBRC 102407</strain>
    </source>
</reference>
<dbReference type="PANTHER" id="PTHR46663">
    <property type="entry name" value="DIGUANYLATE CYCLASE DGCT-RELATED"/>
    <property type="match status" value="1"/>
</dbReference>
<feature type="transmembrane region" description="Helical" evidence="6">
    <location>
        <begin position="285"/>
        <end position="305"/>
    </location>
</feature>
<keyword evidence="3 6" id="KW-1133">Transmembrane helix</keyword>
<proteinExistence type="predicted"/>
<feature type="domain" description="GGDEF" evidence="8">
    <location>
        <begin position="363"/>
        <end position="495"/>
    </location>
</feature>
<dbReference type="InterPro" id="IPR006189">
    <property type="entry name" value="CHASE_dom"/>
</dbReference>
<dbReference type="SUPFAM" id="SSF55073">
    <property type="entry name" value="Nucleotide cyclase"/>
    <property type="match status" value="1"/>
</dbReference>
<evidence type="ECO:0000259" key="8">
    <source>
        <dbReference type="PROSITE" id="PS50887"/>
    </source>
</evidence>
<dbReference type="InterPro" id="IPR052163">
    <property type="entry name" value="DGC-Regulatory_Protein"/>
</dbReference>
<feature type="transmembrane region" description="Helical" evidence="6">
    <location>
        <begin position="10"/>
        <end position="29"/>
    </location>
</feature>
<evidence type="ECO:0000259" key="7">
    <source>
        <dbReference type="PROSITE" id="PS50839"/>
    </source>
</evidence>
<evidence type="ECO:0000256" key="5">
    <source>
        <dbReference type="SAM" id="Coils"/>
    </source>
</evidence>
<dbReference type="PANTHER" id="PTHR46663:SF3">
    <property type="entry name" value="SLL0267 PROTEIN"/>
    <property type="match status" value="1"/>
</dbReference>
<dbReference type="SMART" id="SM01079">
    <property type="entry name" value="CHASE"/>
    <property type="match status" value="1"/>
</dbReference>
<feature type="domain" description="CHASE" evidence="7">
    <location>
        <begin position="114"/>
        <end position="267"/>
    </location>
</feature>
<dbReference type="NCBIfam" id="TIGR00254">
    <property type="entry name" value="GGDEF"/>
    <property type="match status" value="1"/>
</dbReference>
<dbReference type="Pfam" id="PF03924">
    <property type="entry name" value="CHASE"/>
    <property type="match status" value="1"/>
</dbReference>
<dbReference type="SMART" id="SM00267">
    <property type="entry name" value="GGDEF"/>
    <property type="match status" value="1"/>
</dbReference>
<evidence type="ECO:0000256" key="3">
    <source>
        <dbReference type="ARBA" id="ARBA00022989"/>
    </source>
</evidence>
<dbReference type="Proteomes" id="UP001157167">
    <property type="component" value="Unassembled WGS sequence"/>
</dbReference>
<dbReference type="Pfam" id="PF00990">
    <property type="entry name" value="GGDEF"/>
    <property type="match status" value="1"/>
</dbReference>
<organism evidence="9 10">
    <name type="scientific">Zoogloea oryzae</name>
    <dbReference type="NCBI Taxonomy" id="310767"/>
    <lineage>
        <taxon>Bacteria</taxon>
        <taxon>Pseudomonadati</taxon>
        <taxon>Pseudomonadota</taxon>
        <taxon>Betaproteobacteria</taxon>
        <taxon>Rhodocyclales</taxon>
        <taxon>Zoogloeaceae</taxon>
        <taxon>Zoogloea</taxon>
    </lineage>
</organism>
<keyword evidence="2 6" id="KW-0812">Transmembrane</keyword>
<dbReference type="InterPro" id="IPR043128">
    <property type="entry name" value="Rev_trsase/Diguanyl_cyclase"/>
</dbReference>
<dbReference type="Gene3D" id="3.30.70.270">
    <property type="match status" value="1"/>
</dbReference>